<protein>
    <submittedName>
        <fullName evidence="2">Uncharacterized protein</fullName>
    </submittedName>
</protein>
<evidence type="ECO:0000313" key="2">
    <source>
        <dbReference type="EMBL" id="OJJ89068.1"/>
    </source>
</evidence>
<dbReference type="EMBL" id="KV878888">
    <property type="protein sequence ID" value="OJJ89068.1"/>
    <property type="molecule type" value="Genomic_DNA"/>
</dbReference>
<organism evidence="2 3">
    <name type="scientific">Aspergillus glaucus CBS 516.65</name>
    <dbReference type="NCBI Taxonomy" id="1160497"/>
    <lineage>
        <taxon>Eukaryota</taxon>
        <taxon>Fungi</taxon>
        <taxon>Dikarya</taxon>
        <taxon>Ascomycota</taxon>
        <taxon>Pezizomycotina</taxon>
        <taxon>Eurotiomycetes</taxon>
        <taxon>Eurotiomycetidae</taxon>
        <taxon>Eurotiales</taxon>
        <taxon>Aspergillaceae</taxon>
        <taxon>Aspergillus</taxon>
        <taxon>Aspergillus subgen. Aspergillus</taxon>
    </lineage>
</organism>
<accession>A0A1L9VYT2</accession>
<dbReference type="AlphaFoldDB" id="A0A1L9VYT2"/>
<evidence type="ECO:0000313" key="3">
    <source>
        <dbReference type="Proteomes" id="UP000184300"/>
    </source>
</evidence>
<evidence type="ECO:0000256" key="1">
    <source>
        <dbReference type="SAM" id="SignalP"/>
    </source>
</evidence>
<gene>
    <name evidence="2" type="ORF">ASPGLDRAFT_40989</name>
</gene>
<name>A0A1L9VYT2_ASPGL</name>
<feature type="chain" id="PRO_5012160030" evidence="1">
    <location>
        <begin position="24"/>
        <end position="70"/>
    </location>
</feature>
<sequence>MNSLLVSLVWVGRWFLVGRWGSGSPPFFKGKQMSIEPWYSYLVDQRRTLNILYRYLNVMTIAMPENKLPT</sequence>
<dbReference type="RefSeq" id="XP_022405730.1">
    <property type="nucleotide sequence ID" value="XM_022545310.1"/>
</dbReference>
<dbReference type="Proteomes" id="UP000184300">
    <property type="component" value="Unassembled WGS sequence"/>
</dbReference>
<reference evidence="3" key="1">
    <citation type="journal article" date="2017" name="Genome Biol.">
        <title>Comparative genomics reveals high biological diversity and specific adaptations in the industrially and medically important fungal genus Aspergillus.</title>
        <authorList>
            <person name="de Vries R.P."/>
            <person name="Riley R."/>
            <person name="Wiebenga A."/>
            <person name="Aguilar-Osorio G."/>
            <person name="Amillis S."/>
            <person name="Uchima C.A."/>
            <person name="Anderluh G."/>
            <person name="Asadollahi M."/>
            <person name="Askin M."/>
            <person name="Barry K."/>
            <person name="Battaglia E."/>
            <person name="Bayram O."/>
            <person name="Benocci T."/>
            <person name="Braus-Stromeyer S.A."/>
            <person name="Caldana C."/>
            <person name="Canovas D."/>
            <person name="Cerqueira G.C."/>
            <person name="Chen F."/>
            <person name="Chen W."/>
            <person name="Choi C."/>
            <person name="Clum A."/>
            <person name="Dos Santos R.A."/>
            <person name="Damasio A.R."/>
            <person name="Diallinas G."/>
            <person name="Emri T."/>
            <person name="Fekete E."/>
            <person name="Flipphi M."/>
            <person name="Freyberg S."/>
            <person name="Gallo A."/>
            <person name="Gournas C."/>
            <person name="Habgood R."/>
            <person name="Hainaut M."/>
            <person name="Harispe M.L."/>
            <person name="Henrissat B."/>
            <person name="Hilden K.S."/>
            <person name="Hope R."/>
            <person name="Hossain A."/>
            <person name="Karabika E."/>
            <person name="Karaffa L."/>
            <person name="Karanyi Z."/>
            <person name="Krasevec N."/>
            <person name="Kuo A."/>
            <person name="Kusch H."/>
            <person name="LaButti K."/>
            <person name="Lagendijk E.L."/>
            <person name="Lapidus A."/>
            <person name="Levasseur A."/>
            <person name="Lindquist E."/>
            <person name="Lipzen A."/>
            <person name="Logrieco A.F."/>
            <person name="MacCabe A."/>
            <person name="Maekelae M.R."/>
            <person name="Malavazi I."/>
            <person name="Melin P."/>
            <person name="Meyer V."/>
            <person name="Mielnichuk N."/>
            <person name="Miskei M."/>
            <person name="Molnar A.P."/>
            <person name="Mule G."/>
            <person name="Ngan C.Y."/>
            <person name="Orejas M."/>
            <person name="Orosz E."/>
            <person name="Ouedraogo J.P."/>
            <person name="Overkamp K.M."/>
            <person name="Park H.-S."/>
            <person name="Perrone G."/>
            <person name="Piumi F."/>
            <person name="Punt P.J."/>
            <person name="Ram A.F."/>
            <person name="Ramon A."/>
            <person name="Rauscher S."/>
            <person name="Record E."/>
            <person name="Riano-Pachon D.M."/>
            <person name="Robert V."/>
            <person name="Roehrig J."/>
            <person name="Ruller R."/>
            <person name="Salamov A."/>
            <person name="Salih N.S."/>
            <person name="Samson R.A."/>
            <person name="Sandor E."/>
            <person name="Sanguinetti M."/>
            <person name="Schuetze T."/>
            <person name="Sepcic K."/>
            <person name="Shelest E."/>
            <person name="Sherlock G."/>
            <person name="Sophianopoulou V."/>
            <person name="Squina F.M."/>
            <person name="Sun H."/>
            <person name="Susca A."/>
            <person name="Todd R.B."/>
            <person name="Tsang A."/>
            <person name="Unkles S.E."/>
            <person name="van de Wiele N."/>
            <person name="van Rossen-Uffink D."/>
            <person name="Oliveira J.V."/>
            <person name="Vesth T.C."/>
            <person name="Visser J."/>
            <person name="Yu J.-H."/>
            <person name="Zhou M."/>
            <person name="Andersen M.R."/>
            <person name="Archer D.B."/>
            <person name="Baker S.E."/>
            <person name="Benoit I."/>
            <person name="Brakhage A.A."/>
            <person name="Braus G.H."/>
            <person name="Fischer R."/>
            <person name="Frisvad J.C."/>
            <person name="Goldman G.H."/>
            <person name="Houbraken J."/>
            <person name="Oakley B."/>
            <person name="Pocsi I."/>
            <person name="Scazzocchio C."/>
            <person name="Seiboth B."/>
            <person name="vanKuyk P.A."/>
            <person name="Wortman J."/>
            <person name="Dyer P.S."/>
            <person name="Grigoriev I.V."/>
        </authorList>
    </citation>
    <scope>NUCLEOTIDE SEQUENCE [LARGE SCALE GENOMIC DNA]</scope>
    <source>
        <strain evidence="3">CBS 516.65</strain>
    </source>
</reference>
<proteinExistence type="predicted"/>
<keyword evidence="3" id="KW-1185">Reference proteome</keyword>
<dbReference type="VEuPathDB" id="FungiDB:ASPGLDRAFT_40989"/>
<dbReference type="GeneID" id="34461571"/>
<feature type="signal peptide" evidence="1">
    <location>
        <begin position="1"/>
        <end position="23"/>
    </location>
</feature>
<keyword evidence="1" id="KW-0732">Signal</keyword>